<evidence type="ECO:0000313" key="6">
    <source>
        <dbReference type="EMBL" id="TNV84238.1"/>
    </source>
</evidence>
<dbReference type="OrthoDB" id="1334205at2759"/>
<dbReference type="EMBL" id="RRYP01002997">
    <property type="protein sequence ID" value="TNV84238.1"/>
    <property type="molecule type" value="Genomic_DNA"/>
</dbReference>
<sequence length="946" mass="106086">MTEKKGLIQDEEFNLTSASRTDVGKSKESGKKKNQIVIGLIAFLLIAGAGVGIYFLIKSEKPIDPVDPVDPSGYANPYVMQALNPKQSQFLVKRNTELAFKYPVQESTNNKFIDSLILQTRKDDQALNIFLNVESLSNNSVPTSPWSFPYFRNVTNHTGRYSQSASNDNISISFEIGTHWSFSIAEQMEVLLTTLNQSFIMMDHYKEIGFRVPKARRFMGLGERNAPVLLKDGTYALVTDHNDYSYDEGEGKAQGYGFHPILVVQRIDGRFFSIFLNDAASMTVKIMVDPNNDSDSLLTFIATGDDLMFQIFPGPTYTDVIKQYTDQVGTPLLLPLWAHGFFVRSTNLTDYDQISSALDQFANDGFPLQGIALDGQSLERSPNFNFDPLVKELIGKYNSTFNFILPFTPIVSLNINESDMISGNLTVRGGIDYQPISFSIFGEEKLCMDPLNFDLANNYLFPLFKRQPSLTQQTSAFWLNKNTPQILGISNITDSDDPFKDLPYHPGKIPFDKDSLPKNAQHNSGGWWVRNFYARTNFGTRLGIQVHQALDLNQLHENFILSDDTAPHFNPYINVAHMFPKQRGSYEDLKSFIINLINFGIYAIPNVGSSLCGYKPNVSDQQLCVRYFQIAVISPLAILDTTDNKILPFNFDQEAKAGVLIALNQRFRFLNYMRTQLNQLSLHGGTIINPLFTVQGFTQETQNVADVSSIFWGDYIKVDFQLNEGQKNKTVRFPAGTNWVNLNTWEQIRAPLNETLELVFNTSITDSLLMFQAQGTIVSTQDTTTYKVNNVSSLYNFPLQLSVALNDHQKAEAPYFIEVGPISGNEFQYGIINVTEGKLSFNNLSSPLNSTLKITTIEKVIISFAQGNINASCAVLKNGTAFALNATAIKINDGQQYFTIEPNTSIETVLSISQLQYIAFGEADEGQEVHTLCTARQPKTHQTIIE</sequence>
<protein>
    <recommendedName>
        <fullName evidence="5">Glycoside hydrolase family 31 TIM barrel domain-containing protein</fullName>
    </recommendedName>
</protein>
<dbReference type="PANTHER" id="PTHR22762">
    <property type="entry name" value="ALPHA-GLUCOSIDASE"/>
    <property type="match status" value="1"/>
</dbReference>
<dbReference type="InterPro" id="IPR000322">
    <property type="entry name" value="Glyco_hydro_31_TIM"/>
</dbReference>
<evidence type="ECO:0000256" key="4">
    <source>
        <dbReference type="SAM" id="Phobius"/>
    </source>
</evidence>
<evidence type="ECO:0000313" key="7">
    <source>
        <dbReference type="Proteomes" id="UP000785679"/>
    </source>
</evidence>
<comment type="caution">
    <text evidence="6">The sequence shown here is derived from an EMBL/GenBank/DDBJ whole genome shotgun (WGS) entry which is preliminary data.</text>
</comment>
<accession>A0A8J8NZP7</accession>
<dbReference type="Proteomes" id="UP000785679">
    <property type="component" value="Unassembled WGS sequence"/>
</dbReference>
<reference evidence="6" key="1">
    <citation type="submission" date="2019-06" db="EMBL/GenBank/DDBJ databases">
        <authorList>
            <person name="Zheng W."/>
        </authorList>
    </citation>
    <scope>NUCLEOTIDE SEQUENCE</scope>
    <source>
        <strain evidence="6">QDHG01</strain>
    </source>
</reference>
<comment type="similarity">
    <text evidence="1 3">Belongs to the glycosyl hydrolase 31 family.</text>
</comment>
<feature type="domain" description="Glycoside hydrolase family 31 TIM barrel" evidence="5">
    <location>
        <begin position="331"/>
        <end position="675"/>
    </location>
</feature>
<dbReference type="InterPro" id="IPR011013">
    <property type="entry name" value="Gal_mutarotase_sf_dom"/>
</dbReference>
<dbReference type="SUPFAM" id="SSF51445">
    <property type="entry name" value="(Trans)glycosidases"/>
    <property type="match status" value="1"/>
</dbReference>
<dbReference type="SUPFAM" id="SSF74650">
    <property type="entry name" value="Galactose mutarotase-like"/>
    <property type="match status" value="1"/>
</dbReference>
<keyword evidence="4" id="KW-0812">Transmembrane</keyword>
<organism evidence="6 7">
    <name type="scientific">Halteria grandinella</name>
    <dbReference type="NCBI Taxonomy" id="5974"/>
    <lineage>
        <taxon>Eukaryota</taxon>
        <taxon>Sar</taxon>
        <taxon>Alveolata</taxon>
        <taxon>Ciliophora</taxon>
        <taxon>Intramacronucleata</taxon>
        <taxon>Spirotrichea</taxon>
        <taxon>Stichotrichia</taxon>
        <taxon>Sporadotrichida</taxon>
        <taxon>Halteriidae</taxon>
        <taxon>Halteria</taxon>
    </lineage>
</organism>
<name>A0A8J8NZP7_HALGN</name>
<keyword evidence="3" id="KW-0326">Glycosidase</keyword>
<evidence type="ECO:0000256" key="1">
    <source>
        <dbReference type="ARBA" id="ARBA00007806"/>
    </source>
</evidence>
<evidence type="ECO:0000256" key="3">
    <source>
        <dbReference type="RuleBase" id="RU361185"/>
    </source>
</evidence>
<dbReference type="Pfam" id="PF01055">
    <property type="entry name" value="Glyco_hydro_31_2nd"/>
    <property type="match status" value="1"/>
</dbReference>
<keyword evidence="4" id="KW-0472">Membrane</keyword>
<evidence type="ECO:0000259" key="5">
    <source>
        <dbReference type="Pfam" id="PF01055"/>
    </source>
</evidence>
<dbReference type="GO" id="GO:0005975">
    <property type="term" value="P:carbohydrate metabolic process"/>
    <property type="evidence" value="ECO:0007669"/>
    <property type="project" value="InterPro"/>
</dbReference>
<dbReference type="AlphaFoldDB" id="A0A8J8NZP7"/>
<gene>
    <name evidence="6" type="ORF">FGO68_gene5974</name>
</gene>
<keyword evidence="4" id="KW-1133">Transmembrane helix</keyword>
<evidence type="ECO:0000256" key="2">
    <source>
        <dbReference type="ARBA" id="ARBA00023180"/>
    </source>
</evidence>
<keyword evidence="7" id="KW-1185">Reference proteome</keyword>
<dbReference type="Gene3D" id="2.60.40.1760">
    <property type="entry name" value="glycosyl hydrolase (family 31)"/>
    <property type="match status" value="1"/>
</dbReference>
<dbReference type="Gene3D" id="2.60.40.1180">
    <property type="entry name" value="Golgi alpha-mannosidase II"/>
    <property type="match status" value="1"/>
</dbReference>
<dbReference type="InterPro" id="IPR013780">
    <property type="entry name" value="Glyco_hydro_b"/>
</dbReference>
<dbReference type="GO" id="GO:0004553">
    <property type="term" value="F:hydrolase activity, hydrolyzing O-glycosyl compounds"/>
    <property type="evidence" value="ECO:0007669"/>
    <property type="project" value="InterPro"/>
</dbReference>
<proteinExistence type="inferred from homology"/>
<dbReference type="Gene3D" id="3.20.20.80">
    <property type="entry name" value="Glycosidases"/>
    <property type="match status" value="1"/>
</dbReference>
<keyword evidence="2" id="KW-0325">Glycoprotein</keyword>
<keyword evidence="3" id="KW-0378">Hydrolase</keyword>
<feature type="transmembrane region" description="Helical" evidence="4">
    <location>
        <begin position="36"/>
        <end position="57"/>
    </location>
</feature>
<dbReference type="CDD" id="cd14752">
    <property type="entry name" value="GH31_N"/>
    <property type="match status" value="1"/>
</dbReference>
<dbReference type="GO" id="GO:0030246">
    <property type="term" value="F:carbohydrate binding"/>
    <property type="evidence" value="ECO:0007669"/>
    <property type="project" value="InterPro"/>
</dbReference>
<dbReference type="InterPro" id="IPR017853">
    <property type="entry name" value="GH"/>
</dbReference>
<dbReference type="PANTHER" id="PTHR22762:SF133">
    <property type="entry name" value="P-TYPE DOMAIN-CONTAINING PROTEIN"/>
    <property type="match status" value="1"/>
</dbReference>